<dbReference type="RefSeq" id="WP_141107298.1">
    <property type="nucleotide sequence ID" value="NZ_FZNX01000003.1"/>
</dbReference>
<organism evidence="1 2">
    <name type="scientific">Lutibacter flavus</name>
    <dbReference type="NCBI Taxonomy" id="691689"/>
    <lineage>
        <taxon>Bacteria</taxon>
        <taxon>Pseudomonadati</taxon>
        <taxon>Bacteroidota</taxon>
        <taxon>Flavobacteriia</taxon>
        <taxon>Flavobacteriales</taxon>
        <taxon>Flavobacteriaceae</taxon>
        <taxon>Lutibacter</taxon>
    </lineage>
</organism>
<protein>
    <submittedName>
        <fullName evidence="1">Uncharacterized protein</fullName>
    </submittedName>
</protein>
<dbReference type="Proteomes" id="UP000198412">
    <property type="component" value="Unassembled WGS sequence"/>
</dbReference>
<accession>A0A238XVM9</accession>
<reference evidence="2" key="1">
    <citation type="submission" date="2017-06" db="EMBL/GenBank/DDBJ databases">
        <authorList>
            <person name="Varghese N."/>
            <person name="Submissions S."/>
        </authorList>
    </citation>
    <scope>NUCLEOTIDE SEQUENCE [LARGE SCALE GENOMIC DNA]</scope>
    <source>
        <strain evidence="2">DSM 27993</strain>
    </source>
</reference>
<proteinExistence type="predicted"/>
<evidence type="ECO:0000313" key="1">
    <source>
        <dbReference type="EMBL" id="SNR62987.1"/>
    </source>
</evidence>
<keyword evidence="2" id="KW-1185">Reference proteome</keyword>
<sequence>MRKNYSIRKFLSLFILFTIINTCSKDESNALCNTFLECQEGTVWIDNALYTDEITYIRFINKYEYIIRSIQQVYDSKKRVL</sequence>
<name>A0A238XVM9_9FLAO</name>
<dbReference type="EMBL" id="FZNX01000003">
    <property type="protein sequence ID" value="SNR62987.1"/>
    <property type="molecule type" value="Genomic_DNA"/>
</dbReference>
<gene>
    <name evidence="1" type="ORF">SAMN04488111_2160</name>
</gene>
<evidence type="ECO:0000313" key="2">
    <source>
        <dbReference type="Proteomes" id="UP000198412"/>
    </source>
</evidence>
<dbReference type="AlphaFoldDB" id="A0A238XVM9"/>